<feature type="region of interest" description="Disordered" evidence="1">
    <location>
        <begin position="727"/>
        <end position="752"/>
    </location>
</feature>
<feature type="region of interest" description="Disordered" evidence="1">
    <location>
        <begin position="266"/>
        <end position="328"/>
    </location>
</feature>
<evidence type="ECO:0000256" key="1">
    <source>
        <dbReference type="SAM" id="MobiDB-lite"/>
    </source>
</evidence>
<comment type="caution">
    <text evidence="2">The sequence shown here is derived from an EMBL/GenBank/DDBJ whole genome shotgun (WGS) entry which is preliminary data.</text>
</comment>
<feature type="compositionally biased region" description="Basic and acidic residues" evidence="1">
    <location>
        <begin position="952"/>
        <end position="977"/>
    </location>
</feature>
<evidence type="ECO:0000313" key="2">
    <source>
        <dbReference type="EMBL" id="KAJ8880825.1"/>
    </source>
</evidence>
<name>A0ABQ9H9B8_9NEOP</name>
<organism evidence="2 3">
    <name type="scientific">Dryococelus australis</name>
    <dbReference type="NCBI Taxonomy" id="614101"/>
    <lineage>
        <taxon>Eukaryota</taxon>
        <taxon>Metazoa</taxon>
        <taxon>Ecdysozoa</taxon>
        <taxon>Arthropoda</taxon>
        <taxon>Hexapoda</taxon>
        <taxon>Insecta</taxon>
        <taxon>Pterygota</taxon>
        <taxon>Neoptera</taxon>
        <taxon>Polyneoptera</taxon>
        <taxon>Phasmatodea</taxon>
        <taxon>Verophasmatodea</taxon>
        <taxon>Anareolatae</taxon>
        <taxon>Phasmatidae</taxon>
        <taxon>Eurycanthinae</taxon>
        <taxon>Dryococelus</taxon>
    </lineage>
</organism>
<protein>
    <submittedName>
        <fullName evidence="2">Uncharacterized protein</fullName>
    </submittedName>
</protein>
<keyword evidence="3" id="KW-1185">Reference proteome</keyword>
<dbReference type="Proteomes" id="UP001159363">
    <property type="component" value="Chromosome 5"/>
</dbReference>
<accession>A0ABQ9H9B8</accession>
<feature type="compositionally biased region" description="Basic and acidic residues" evidence="1">
    <location>
        <begin position="288"/>
        <end position="328"/>
    </location>
</feature>
<reference evidence="2 3" key="1">
    <citation type="submission" date="2023-02" db="EMBL/GenBank/DDBJ databases">
        <title>LHISI_Scaffold_Assembly.</title>
        <authorList>
            <person name="Stuart O.P."/>
            <person name="Cleave R."/>
            <person name="Magrath M.J.L."/>
            <person name="Mikheyev A.S."/>
        </authorList>
    </citation>
    <scope>NUCLEOTIDE SEQUENCE [LARGE SCALE GENOMIC DNA]</scope>
    <source>
        <strain evidence="2">Daus_M_001</strain>
        <tissue evidence="2">Leg muscle</tissue>
    </source>
</reference>
<feature type="compositionally biased region" description="Basic and acidic residues" evidence="1">
    <location>
        <begin position="266"/>
        <end position="279"/>
    </location>
</feature>
<sequence>MERLSSEELGSVLRPHFEAVGVQSVRNRRNCTKYIPKEDFSPIYNVSKGNLHFNVLLFDWLKTTRRLSCLDPFVVANYTLLMAVEALKEKFCREEECTAKGSDWTLAGIDCLELRVQGYPRSWGLRSRSPRYYMEDKMVAGDRNNRAFTAPALPPPPKNLLLRRAGVGVHTRSQFRVCVYDYRVARSLLEQECWSARQETSAPPDSMTTLVESSAVSPTPPCHVVLFVGSRGAPRPRPTVARNRKCRVSRELHANRAPCLVCRGDEEQGTKEAQSRLDLESGTQRGRQPADPDSLMRRGETAREEARSRGGGRGEETGEESGKAVKESARELVITWRRRKRTLLETRDVHYNGGGIDPRTISFPYRKSIQILTPTLMTPDFQLYVLQKQEFASLDTCASWPAERERPRQQRRIEHEGELTHTNTNMVPYSTAQLTDTVSGAGHVAPPASQGWTQHPVQTMLEASKKAVPYCELRFSYESDYSFYGYRIWDVTQRIRDDRGRKLEYPEKITSRHEQRRGRGGIVVRLLASQVGDSGSIPGRCRWSARFLGDLPFPPPLHSGAAPYRARYTLIGSLDSLSRGAVRGVLCAAALTPRRNGRRMAAHVPGAIALLHDSINSVIHRSSRWHREIGENLDTQTTAKTAEEFEVNMKQYRNVRARETGDIRENQPISDIVRYDSIMRKSRSNPAGNRTRFTLMGGENGAAVHETCAGVARSGALPPTPVAMATRAAGTGVEPREGRRSMPLTHKTHPPFPPGGRSVMCALCRRFFPAPARWQTSRYLHIDYTTHRPVSTPRAGPQAGHAHRDSADSVVNNLGRYFLQLARAPADCYAPVTTRTTSSYQNLAKHTQLASCLKSVYLEKGIHTAGYFSCHVLKYNFLVISEVVLEIHCTSPYVDRCGHREKSEVTVKQYGMELEGRGGREGSTLRKFAATYGQSCERVCVSVRALGQQLHDSGRDRFSQRREERQGVVGSRGHEGRPYSQLQLIPRRTAMHVV</sequence>
<dbReference type="EMBL" id="JARBHB010000006">
    <property type="protein sequence ID" value="KAJ8880825.1"/>
    <property type="molecule type" value="Genomic_DNA"/>
</dbReference>
<gene>
    <name evidence="2" type="ORF">PR048_017296</name>
</gene>
<evidence type="ECO:0000313" key="3">
    <source>
        <dbReference type="Proteomes" id="UP001159363"/>
    </source>
</evidence>
<proteinExistence type="predicted"/>
<feature type="region of interest" description="Disordered" evidence="1">
    <location>
        <begin position="952"/>
        <end position="981"/>
    </location>
</feature>